<evidence type="ECO:0000313" key="1">
    <source>
        <dbReference type="EMBL" id="TGK95272.1"/>
    </source>
</evidence>
<dbReference type="GO" id="GO:0016740">
    <property type="term" value="F:transferase activity"/>
    <property type="evidence" value="ECO:0007669"/>
    <property type="project" value="UniProtKB-KW"/>
</dbReference>
<accession>A0A2M9Y029</accession>
<comment type="caution">
    <text evidence="1">The sequence shown here is derived from an EMBL/GenBank/DDBJ whole genome shotgun (WGS) entry which is preliminary data.</text>
</comment>
<gene>
    <name evidence="1" type="ORF">EHQ30_01110</name>
</gene>
<name>A0A2M9Y029_9LEPT</name>
<dbReference type="AlphaFoldDB" id="A0A2M9Y029"/>
<dbReference type="OrthoDB" id="397706at2"/>
<dbReference type="SUPFAM" id="SSF52309">
    <property type="entry name" value="N-(deoxy)ribosyltransferase-like"/>
    <property type="match status" value="1"/>
</dbReference>
<dbReference type="RefSeq" id="WP_100791019.1">
    <property type="nucleotide sequence ID" value="NZ_NPDQ01000005.1"/>
</dbReference>
<dbReference type="Pfam" id="PF05014">
    <property type="entry name" value="Nuc_deoxyrib_tr"/>
    <property type="match status" value="1"/>
</dbReference>
<dbReference type="Gene3D" id="3.40.50.450">
    <property type="match status" value="1"/>
</dbReference>
<reference evidence="1" key="1">
    <citation type="journal article" date="2019" name="PLoS Negl. Trop. Dis.">
        <title>Revisiting the worldwide diversity of Leptospira species in the environment.</title>
        <authorList>
            <person name="Vincent A.T."/>
            <person name="Schiettekatte O."/>
            <person name="Bourhy P."/>
            <person name="Veyrier F.J."/>
            <person name="Picardeau M."/>
        </authorList>
    </citation>
    <scope>NUCLEOTIDE SEQUENCE [LARGE SCALE GENOMIC DNA]</scope>
    <source>
        <strain evidence="1">201800277</strain>
    </source>
</reference>
<keyword evidence="2" id="KW-1185">Reference proteome</keyword>
<evidence type="ECO:0000313" key="2">
    <source>
        <dbReference type="Proteomes" id="UP000297891"/>
    </source>
</evidence>
<sequence length="226" mass="25277">MSEYIYCSGPMFSPEELSTMATIAATLEAAGYKTYLPQRDGIEVAKVMALINTPIISGEIFRDIMIFVQKAVFAMDVYQVVERCNATVFNMNGRPADDGSISETGISFATGKPIVIYKNDPRTEFNGLDNPLLTGLSYNWKYVTEIPQIPGKLAEIIVKVNAAGENSYLKNPPPMVKLTMEIGKEVWEILNIIRFFEHKEKDLVAILKVLMEKLKASANFMKYLEG</sequence>
<proteinExistence type="predicted"/>
<dbReference type="InterPro" id="IPR007710">
    <property type="entry name" value="Nucleoside_deoxyribTrfase"/>
</dbReference>
<organism evidence="1 2">
    <name type="scientific">Leptospira brenneri</name>
    <dbReference type="NCBI Taxonomy" id="2023182"/>
    <lineage>
        <taxon>Bacteria</taxon>
        <taxon>Pseudomonadati</taxon>
        <taxon>Spirochaetota</taxon>
        <taxon>Spirochaetia</taxon>
        <taxon>Leptospirales</taxon>
        <taxon>Leptospiraceae</taxon>
        <taxon>Leptospira</taxon>
    </lineage>
</organism>
<keyword evidence="1" id="KW-0808">Transferase</keyword>
<dbReference type="Proteomes" id="UP000297891">
    <property type="component" value="Unassembled WGS sequence"/>
</dbReference>
<dbReference type="EMBL" id="RQFP01000001">
    <property type="protein sequence ID" value="TGK95272.1"/>
    <property type="molecule type" value="Genomic_DNA"/>
</dbReference>
<protein>
    <submittedName>
        <fullName evidence="1">Nucleoside 2-deoxyribosyltransferase</fullName>
    </submittedName>
</protein>